<dbReference type="InterPro" id="IPR012337">
    <property type="entry name" value="RNaseH-like_sf"/>
</dbReference>
<reference evidence="2 3" key="1">
    <citation type="submission" date="2024-01" db="EMBL/GenBank/DDBJ databases">
        <title>A telomere-to-telomere, gap-free genome of sweet tea (Lithocarpus litseifolius).</title>
        <authorList>
            <person name="Zhou J."/>
        </authorList>
    </citation>
    <scope>NUCLEOTIDE SEQUENCE [LARGE SCALE GENOMIC DNA]</scope>
    <source>
        <strain evidence="2">Zhou-2022a</strain>
        <tissue evidence="2">Leaf</tissue>
    </source>
</reference>
<gene>
    <name evidence="2" type="ORF">SO802_022060</name>
</gene>
<name>A0AAW2CGJ2_9ROSI</name>
<accession>A0AAW2CGJ2</accession>
<dbReference type="PANTHER" id="PTHR46481">
    <property type="entry name" value="ZINC FINGER BED DOMAIN-CONTAINING PROTEIN 4"/>
    <property type="match status" value="1"/>
</dbReference>
<evidence type="ECO:0000313" key="2">
    <source>
        <dbReference type="EMBL" id="KAK9997374.1"/>
    </source>
</evidence>
<dbReference type="EMBL" id="JAZDWU010000007">
    <property type="protein sequence ID" value="KAK9997374.1"/>
    <property type="molecule type" value="Genomic_DNA"/>
</dbReference>
<evidence type="ECO:0000313" key="3">
    <source>
        <dbReference type="Proteomes" id="UP001459277"/>
    </source>
</evidence>
<feature type="region of interest" description="Disordered" evidence="1">
    <location>
        <begin position="27"/>
        <end position="53"/>
    </location>
</feature>
<comment type="caution">
    <text evidence="2">The sequence shown here is derived from an EMBL/GenBank/DDBJ whole genome shotgun (WGS) entry which is preliminary data.</text>
</comment>
<dbReference type="InterPro" id="IPR052035">
    <property type="entry name" value="ZnF_BED_domain_contain"/>
</dbReference>
<protein>
    <submittedName>
        <fullName evidence="2">Uncharacterized protein</fullName>
    </submittedName>
</protein>
<dbReference type="AlphaFoldDB" id="A0AAW2CGJ2"/>
<evidence type="ECO:0000256" key="1">
    <source>
        <dbReference type="SAM" id="MobiDB-lite"/>
    </source>
</evidence>
<dbReference type="Proteomes" id="UP001459277">
    <property type="component" value="Unassembled WGS sequence"/>
</dbReference>
<sequence>MLNIIIREFVQSSFIYENMNEGQDLEAGQGATNVHEDKGKPPLPPDAEEGESSGKLVPWVFNFNECKKALAEMIVLDELSFRFVEGFGFKKFMSITQPKFNPISCCKTIAKTCFRVFLDEKQKLKEALKEQRTKHRKATILGHRYLHVRCSAHILNLIVREGLVEMDETIVKVRKSVRYVRSSPQRQSTYKLCAEKEKVEFKGQLCLDVPTRWNYTYVMLEKAEKYQKAFERLEEEDPNFLWTIREEATEEGNDIHEVGWGMDDVDWEKIRIFSKFLKIFYDATLRFSEAALVDLYNAYTQIQLGSGSASAVAQAQGQKPSGSMEGDDSSVVDAKAMRMMGFKKHLMELVSDATLTSEPDMSARIPVEVDG</sequence>
<dbReference type="SUPFAM" id="SSF53098">
    <property type="entry name" value="Ribonuclease H-like"/>
    <property type="match status" value="1"/>
</dbReference>
<organism evidence="2 3">
    <name type="scientific">Lithocarpus litseifolius</name>
    <dbReference type="NCBI Taxonomy" id="425828"/>
    <lineage>
        <taxon>Eukaryota</taxon>
        <taxon>Viridiplantae</taxon>
        <taxon>Streptophyta</taxon>
        <taxon>Embryophyta</taxon>
        <taxon>Tracheophyta</taxon>
        <taxon>Spermatophyta</taxon>
        <taxon>Magnoliopsida</taxon>
        <taxon>eudicotyledons</taxon>
        <taxon>Gunneridae</taxon>
        <taxon>Pentapetalae</taxon>
        <taxon>rosids</taxon>
        <taxon>fabids</taxon>
        <taxon>Fagales</taxon>
        <taxon>Fagaceae</taxon>
        <taxon>Lithocarpus</taxon>
    </lineage>
</organism>
<keyword evidence="3" id="KW-1185">Reference proteome</keyword>
<dbReference type="PANTHER" id="PTHR46481:SF2">
    <property type="entry name" value="BED-TYPE DOMAIN-CONTAINING PROTEIN"/>
    <property type="match status" value="1"/>
</dbReference>
<proteinExistence type="predicted"/>